<proteinExistence type="predicted"/>
<comment type="caution">
    <text evidence="1">The sequence shown here is derived from an EMBL/GenBank/DDBJ whole genome shotgun (WGS) entry which is preliminary data.</text>
</comment>
<sequence length="61" mass="6893">MASLSRRIWVISELKTHMERARHAHEERARTQTRNGVFISVVSAADVIRCCSAVQSSPRIS</sequence>
<organism evidence="1 2">
    <name type="scientific">Solea senegalensis</name>
    <name type="common">Senegalese sole</name>
    <dbReference type="NCBI Taxonomy" id="28829"/>
    <lineage>
        <taxon>Eukaryota</taxon>
        <taxon>Metazoa</taxon>
        <taxon>Chordata</taxon>
        <taxon>Craniata</taxon>
        <taxon>Vertebrata</taxon>
        <taxon>Euteleostomi</taxon>
        <taxon>Actinopterygii</taxon>
        <taxon>Neopterygii</taxon>
        <taxon>Teleostei</taxon>
        <taxon>Neoteleostei</taxon>
        <taxon>Acanthomorphata</taxon>
        <taxon>Carangaria</taxon>
        <taxon>Pleuronectiformes</taxon>
        <taxon>Pleuronectoidei</taxon>
        <taxon>Soleidae</taxon>
        <taxon>Solea</taxon>
    </lineage>
</organism>
<evidence type="ECO:0000313" key="2">
    <source>
        <dbReference type="Proteomes" id="UP000693946"/>
    </source>
</evidence>
<gene>
    <name evidence="1" type="ORF">JOB18_015378</name>
</gene>
<name>A0AAV6SRV1_SOLSE</name>
<dbReference type="EMBL" id="JAGKHQ010000003">
    <property type="protein sequence ID" value="KAG7519750.1"/>
    <property type="molecule type" value="Genomic_DNA"/>
</dbReference>
<protein>
    <submittedName>
        <fullName evidence="1">Uncharacterized protein</fullName>
    </submittedName>
</protein>
<accession>A0AAV6SRV1</accession>
<reference evidence="1 2" key="1">
    <citation type="journal article" date="2021" name="Sci. Rep.">
        <title>Chromosome anchoring in Senegalese sole (Solea senegalensis) reveals sex-associated markers and genome rearrangements in flatfish.</title>
        <authorList>
            <person name="Guerrero-Cozar I."/>
            <person name="Gomez-Garrido J."/>
            <person name="Berbel C."/>
            <person name="Martinez-Blanch J.F."/>
            <person name="Alioto T."/>
            <person name="Claros M.G."/>
            <person name="Gagnaire P.A."/>
            <person name="Manchado M."/>
        </authorList>
    </citation>
    <scope>NUCLEOTIDE SEQUENCE [LARGE SCALE GENOMIC DNA]</scope>
    <source>
        <strain evidence="1">Sse05_10M</strain>
    </source>
</reference>
<dbReference type="AlphaFoldDB" id="A0AAV6SRV1"/>
<keyword evidence="2" id="KW-1185">Reference proteome</keyword>
<evidence type="ECO:0000313" key="1">
    <source>
        <dbReference type="EMBL" id="KAG7519750.1"/>
    </source>
</evidence>
<dbReference type="Proteomes" id="UP000693946">
    <property type="component" value="Linkage Group LG11"/>
</dbReference>